<sequence length="95" mass="10244">MKVLLVCLIACLCVLSTLGERTRCYSQSDCNDGECCTGGISPWVKGHCQDFSQEGEACDPGQPDTGKYFLHCPCRDGLICDNSGKTMGSIKCVKN</sequence>
<keyword evidence="3" id="KW-1185">Reference proteome</keyword>
<accession>A0A4Y2GN46</accession>
<dbReference type="EMBL" id="BGPR01001422">
    <property type="protein sequence ID" value="GBM53494.1"/>
    <property type="molecule type" value="Genomic_DNA"/>
</dbReference>
<dbReference type="Gene3D" id="2.10.80.10">
    <property type="entry name" value="Lipase, subunit A"/>
    <property type="match status" value="1"/>
</dbReference>
<protein>
    <recommendedName>
        <fullName evidence="4">Prokineticin domain-containing protein</fullName>
    </recommendedName>
</protein>
<name>A0A4Y2GN46_ARAVE</name>
<feature type="chain" id="PRO_5021427918" description="Prokineticin domain-containing protein" evidence="1">
    <location>
        <begin position="20"/>
        <end position="95"/>
    </location>
</feature>
<reference evidence="2 3" key="1">
    <citation type="journal article" date="2019" name="Sci. Rep.">
        <title>Orb-weaving spider Araneus ventricosus genome elucidates the spidroin gene catalogue.</title>
        <authorList>
            <person name="Kono N."/>
            <person name="Nakamura H."/>
            <person name="Ohtoshi R."/>
            <person name="Moran D.A.P."/>
            <person name="Shinohara A."/>
            <person name="Yoshida Y."/>
            <person name="Fujiwara M."/>
            <person name="Mori M."/>
            <person name="Tomita M."/>
            <person name="Arakawa K."/>
        </authorList>
    </citation>
    <scope>NUCLEOTIDE SEQUENCE [LARGE SCALE GENOMIC DNA]</scope>
</reference>
<dbReference type="AlphaFoldDB" id="A0A4Y2GN46"/>
<dbReference type="OrthoDB" id="6406712at2759"/>
<comment type="caution">
    <text evidence="2">The sequence shown here is derived from an EMBL/GenBank/DDBJ whole genome shotgun (WGS) entry which is preliminary data.</text>
</comment>
<feature type="signal peptide" evidence="1">
    <location>
        <begin position="1"/>
        <end position="19"/>
    </location>
</feature>
<evidence type="ECO:0000313" key="2">
    <source>
        <dbReference type="EMBL" id="GBM53494.1"/>
    </source>
</evidence>
<dbReference type="Proteomes" id="UP000499080">
    <property type="component" value="Unassembled WGS sequence"/>
</dbReference>
<organism evidence="2 3">
    <name type="scientific">Araneus ventricosus</name>
    <name type="common">Orbweaver spider</name>
    <name type="synonym">Epeira ventricosa</name>
    <dbReference type="NCBI Taxonomy" id="182803"/>
    <lineage>
        <taxon>Eukaryota</taxon>
        <taxon>Metazoa</taxon>
        <taxon>Ecdysozoa</taxon>
        <taxon>Arthropoda</taxon>
        <taxon>Chelicerata</taxon>
        <taxon>Arachnida</taxon>
        <taxon>Araneae</taxon>
        <taxon>Araneomorphae</taxon>
        <taxon>Entelegynae</taxon>
        <taxon>Araneoidea</taxon>
        <taxon>Araneidae</taxon>
        <taxon>Araneus</taxon>
    </lineage>
</organism>
<keyword evidence="1" id="KW-0732">Signal</keyword>
<evidence type="ECO:0000313" key="3">
    <source>
        <dbReference type="Proteomes" id="UP000499080"/>
    </source>
</evidence>
<gene>
    <name evidence="2" type="ORF">AVEN_261269_1</name>
</gene>
<proteinExistence type="predicted"/>
<evidence type="ECO:0000256" key="1">
    <source>
        <dbReference type="SAM" id="SignalP"/>
    </source>
</evidence>
<evidence type="ECO:0008006" key="4">
    <source>
        <dbReference type="Google" id="ProtNLM"/>
    </source>
</evidence>